<evidence type="ECO:0000313" key="1">
    <source>
        <dbReference type="EMBL" id="TWI14477.1"/>
    </source>
</evidence>
<organism evidence="1 2">
    <name type="scientific">Sphingobacterium siyangense</name>
    <dbReference type="NCBI Taxonomy" id="459529"/>
    <lineage>
        <taxon>Bacteria</taxon>
        <taxon>Pseudomonadati</taxon>
        <taxon>Bacteroidota</taxon>
        <taxon>Sphingobacteriia</taxon>
        <taxon>Sphingobacteriales</taxon>
        <taxon>Sphingobacteriaceae</taxon>
        <taxon>Sphingobacterium</taxon>
    </lineage>
</organism>
<protein>
    <submittedName>
        <fullName evidence="1">Uncharacterized protein</fullName>
    </submittedName>
</protein>
<evidence type="ECO:0000313" key="2">
    <source>
        <dbReference type="Proteomes" id="UP000315908"/>
    </source>
</evidence>
<accession>A0A562M3G0</accession>
<sequence>MFIFPFSYGQTTSFSTIKEAVNYHINKLKKDVRNYDNIFVVTSLAGDVDLSERVYQVENGLNASFLKKNDTNYLVKIIIDLKSEEVKVNIINFRVIKKSRKALHLLNLSNGGIYFIKPL</sequence>
<reference evidence="1 2" key="1">
    <citation type="journal article" date="2015" name="Stand. Genomic Sci.">
        <title>Genomic Encyclopedia of Bacterial and Archaeal Type Strains, Phase III: the genomes of soil and plant-associated and newly described type strains.</title>
        <authorList>
            <person name="Whitman W.B."/>
            <person name="Woyke T."/>
            <person name="Klenk H.P."/>
            <person name="Zhou Y."/>
            <person name="Lilburn T.G."/>
            <person name="Beck B.J."/>
            <person name="De Vos P."/>
            <person name="Vandamme P."/>
            <person name="Eisen J.A."/>
            <person name="Garrity G."/>
            <person name="Hugenholtz P."/>
            <person name="Kyrpides N.C."/>
        </authorList>
    </citation>
    <scope>NUCLEOTIDE SEQUENCE [LARGE SCALE GENOMIC DNA]</scope>
    <source>
        <strain evidence="1 2">CGMCC 1.6855</strain>
    </source>
</reference>
<dbReference type="Proteomes" id="UP000315908">
    <property type="component" value="Unassembled WGS sequence"/>
</dbReference>
<gene>
    <name evidence="1" type="ORF">IQ31_05353</name>
</gene>
<dbReference type="AlphaFoldDB" id="A0A562M3G0"/>
<comment type="caution">
    <text evidence="1">The sequence shown here is derived from an EMBL/GenBank/DDBJ whole genome shotgun (WGS) entry which is preliminary data.</text>
</comment>
<proteinExistence type="predicted"/>
<dbReference type="EMBL" id="VLKR01000051">
    <property type="protein sequence ID" value="TWI14477.1"/>
    <property type="molecule type" value="Genomic_DNA"/>
</dbReference>
<name>A0A562M3G0_9SPHI</name>